<dbReference type="GO" id="GO:0000027">
    <property type="term" value="P:ribosomal large subunit assembly"/>
    <property type="evidence" value="ECO:0007669"/>
    <property type="project" value="TreeGrafter"/>
</dbReference>
<dbReference type="PANTHER" id="PTHR12801">
    <property type="entry name" value="RNA EXONUCLEASE REXO1 / RECO3 FAMILY MEMBER-RELATED"/>
    <property type="match status" value="1"/>
</dbReference>
<dbReference type="GO" id="GO:0006364">
    <property type="term" value="P:rRNA processing"/>
    <property type="evidence" value="ECO:0007669"/>
    <property type="project" value="TreeGrafter"/>
</dbReference>
<keyword evidence="1" id="KW-0540">Nuclease</keyword>
<dbReference type="SUPFAM" id="SSF53098">
    <property type="entry name" value="Ribonuclease H-like"/>
    <property type="match status" value="1"/>
</dbReference>
<dbReference type="OrthoDB" id="16516at2759"/>
<dbReference type="InterPro" id="IPR036397">
    <property type="entry name" value="RNaseH_sf"/>
</dbReference>
<name>A0A1V6SN25_9EURO</name>
<gene>
    <name evidence="5" type="ORF">PENSTE_c028G02276</name>
</gene>
<keyword evidence="2" id="KW-0378">Hydrolase</keyword>
<dbReference type="CDD" id="cd06137">
    <property type="entry name" value="DEDDh_RNase"/>
    <property type="match status" value="1"/>
</dbReference>
<sequence length="415" mass="47230">MANKSTELNPPKLFKCPKCNKGKFKSQAALRDHCISLLHAPHCEKCNRDFQDLYGFIQHSQSHEKRTSTVQAQKFDVATKQTKTSKLAASALTPTKPSDKEKALAFEQYLIRNIIFEDLRARCHPSARLEKEGYFQGVASMTKSQKKSKISIREDDFLKSPKLNLTTTKRLAIVIDCEMVEIAGGQQTLAFLCAIDFFTGEILIDDLVKPTEKVHNWRTKISGVSAASMDRACAKGEAILGWRAARQRLWDFIDEGTVLVGHSLHHDLKVLGLIHANIVDSAILTSEAVFPHIDRTQRLKRIWGLKILAKELLGRNIQGETSGHSALEDTYATRDIVFWCMCNTHLFQAWAEKTRDQEQERSLTKKKKKIERKQFLTQSFNDYGSHESEEILRWSDIAEDCGWPHPNTGYDPWSD</sequence>
<dbReference type="SMART" id="SM00355">
    <property type="entry name" value="ZnF_C2H2"/>
    <property type="match status" value="2"/>
</dbReference>
<evidence type="ECO:0000256" key="1">
    <source>
        <dbReference type="ARBA" id="ARBA00022722"/>
    </source>
</evidence>
<proteinExistence type="predicted"/>
<keyword evidence="6" id="KW-1185">Reference proteome</keyword>
<dbReference type="GO" id="GO:0005634">
    <property type="term" value="C:nucleus"/>
    <property type="evidence" value="ECO:0007669"/>
    <property type="project" value="TreeGrafter"/>
</dbReference>
<evidence type="ECO:0000313" key="6">
    <source>
        <dbReference type="Proteomes" id="UP000191285"/>
    </source>
</evidence>
<dbReference type="Proteomes" id="UP000191285">
    <property type="component" value="Unassembled WGS sequence"/>
</dbReference>
<dbReference type="STRING" id="303698.A0A1V6SN25"/>
<dbReference type="InterPro" id="IPR013087">
    <property type="entry name" value="Znf_C2H2_type"/>
</dbReference>
<accession>A0A1V6SN25</accession>
<dbReference type="GO" id="GO:0003676">
    <property type="term" value="F:nucleic acid binding"/>
    <property type="evidence" value="ECO:0007669"/>
    <property type="project" value="InterPro"/>
</dbReference>
<comment type="caution">
    <text evidence="5">The sequence shown here is derived from an EMBL/GenBank/DDBJ whole genome shotgun (WGS) entry which is preliminary data.</text>
</comment>
<feature type="domain" description="C2H2-type" evidence="4">
    <location>
        <begin position="43"/>
        <end position="63"/>
    </location>
</feature>
<organism evidence="5 6">
    <name type="scientific">Penicillium steckii</name>
    <dbReference type="NCBI Taxonomy" id="303698"/>
    <lineage>
        <taxon>Eukaryota</taxon>
        <taxon>Fungi</taxon>
        <taxon>Dikarya</taxon>
        <taxon>Ascomycota</taxon>
        <taxon>Pezizomycotina</taxon>
        <taxon>Eurotiomycetes</taxon>
        <taxon>Eurotiomycetidae</taxon>
        <taxon>Eurotiales</taxon>
        <taxon>Aspergillaceae</taxon>
        <taxon>Penicillium</taxon>
    </lineage>
</organism>
<dbReference type="InterPro" id="IPR047021">
    <property type="entry name" value="REXO1/3/4-like"/>
</dbReference>
<dbReference type="AlphaFoldDB" id="A0A1V6SN25"/>
<evidence type="ECO:0000313" key="5">
    <source>
        <dbReference type="EMBL" id="OQE15461.1"/>
    </source>
</evidence>
<evidence type="ECO:0000256" key="2">
    <source>
        <dbReference type="ARBA" id="ARBA00022801"/>
    </source>
</evidence>
<reference evidence="6" key="1">
    <citation type="journal article" date="2017" name="Nat. Microbiol.">
        <title>Global analysis of biosynthetic gene clusters reveals vast potential of secondary metabolite production in Penicillium species.</title>
        <authorList>
            <person name="Nielsen J.C."/>
            <person name="Grijseels S."/>
            <person name="Prigent S."/>
            <person name="Ji B."/>
            <person name="Dainat J."/>
            <person name="Nielsen K.F."/>
            <person name="Frisvad J.C."/>
            <person name="Workman M."/>
            <person name="Nielsen J."/>
        </authorList>
    </citation>
    <scope>NUCLEOTIDE SEQUENCE [LARGE SCALE GENOMIC DNA]</scope>
    <source>
        <strain evidence="6">IBT 24891</strain>
    </source>
</reference>
<dbReference type="GO" id="GO:0004527">
    <property type="term" value="F:exonuclease activity"/>
    <property type="evidence" value="ECO:0007669"/>
    <property type="project" value="UniProtKB-KW"/>
</dbReference>
<protein>
    <recommendedName>
        <fullName evidence="4">C2H2-type domain-containing protein</fullName>
    </recommendedName>
</protein>
<dbReference type="Gene3D" id="3.30.420.10">
    <property type="entry name" value="Ribonuclease H-like superfamily/Ribonuclease H"/>
    <property type="match status" value="1"/>
</dbReference>
<dbReference type="SMART" id="SM00479">
    <property type="entry name" value="EXOIII"/>
    <property type="match status" value="1"/>
</dbReference>
<dbReference type="PROSITE" id="PS00028">
    <property type="entry name" value="ZINC_FINGER_C2H2_1"/>
    <property type="match status" value="1"/>
</dbReference>
<dbReference type="PANTHER" id="PTHR12801:SF114">
    <property type="entry name" value="EXONUCLEASE, PUTATIVE (AFU_ORTHOLOGUE AFUA_7G00870)-RELATED"/>
    <property type="match status" value="1"/>
</dbReference>
<evidence type="ECO:0000259" key="4">
    <source>
        <dbReference type="PROSITE" id="PS00028"/>
    </source>
</evidence>
<dbReference type="EMBL" id="MLKD01000028">
    <property type="protein sequence ID" value="OQE15461.1"/>
    <property type="molecule type" value="Genomic_DNA"/>
</dbReference>
<dbReference type="Pfam" id="PF00929">
    <property type="entry name" value="RNase_T"/>
    <property type="match status" value="1"/>
</dbReference>
<dbReference type="InterPro" id="IPR012337">
    <property type="entry name" value="RNaseH-like_sf"/>
</dbReference>
<dbReference type="InterPro" id="IPR013520">
    <property type="entry name" value="Ribonucl_H"/>
</dbReference>
<evidence type="ECO:0000256" key="3">
    <source>
        <dbReference type="ARBA" id="ARBA00022839"/>
    </source>
</evidence>
<keyword evidence="3" id="KW-0269">Exonuclease</keyword>